<feature type="compositionally biased region" description="Polar residues" evidence="5">
    <location>
        <begin position="517"/>
        <end position="536"/>
    </location>
</feature>
<accession>A0A6G1GST6</accession>
<dbReference type="AlphaFoldDB" id="A0A6G1GST6"/>
<dbReference type="GO" id="GO:0035838">
    <property type="term" value="C:growing cell tip"/>
    <property type="evidence" value="ECO:0007669"/>
    <property type="project" value="TreeGrafter"/>
</dbReference>
<keyword evidence="4 6" id="KW-0472">Membrane</keyword>
<organism evidence="8 9">
    <name type="scientific">Aulographum hederae CBS 113979</name>
    <dbReference type="NCBI Taxonomy" id="1176131"/>
    <lineage>
        <taxon>Eukaryota</taxon>
        <taxon>Fungi</taxon>
        <taxon>Dikarya</taxon>
        <taxon>Ascomycota</taxon>
        <taxon>Pezizomycotina</taxon>
        <taxon>Dothideomycetes</taxon>
        <taxon>Pleosporomycetidae</taxon>
        <taxon>Aulographales</taxon>
        <taxon>Aulographaceae</taxon>
    </lineage>
</organism>
<feature type="compositionally biased region" description="Pro residues" evidence="5">
    <location>
        <begin position="219"/>
        <end position="228"/>
    </location>
</feature>
<feature type="compositionally biased region" description="Polar residues" evidence="5">
    <location>
        <begin position="490"/>
        <end position="500"/>
    </location>
</feature>
<dbReference type="PANTHER" id="PTHR28013">
    <property type="entry name" value="PROTEIN DCV1-RELATED"/>
    <property type="match status" value="1"/>
</dbReference>
<evidence type="ECO:0000313" key="8">
    <source>
        <dbReference type="EMBL" id="KAF1983808.1"/>
    </source>
</evidence>
<evidence type="ECO:0000256" key="5">
    <source>
        <dbReference type="SAM" id="MobiDB-lite"/>
    </source>
</evidence>
<dbReference type="GO" id="GO:0032153">
    <property type="term" value="C:cell division site"/>
    <property type="evidence" value="ECO:0007669"/>
    <property type="project" value="TreeGrafter"/>
</dbReference>
<dbReference type="Proteomes" id="UP000800041">
    <property type="component" value="Unassembled WGS sequence"/>
</dbReference>
<dbReference type="InterPro" id="IPR009571">
    <property type="entry name" value="SUR7/Rim9-like_fungi"/>
</dbReference>
<dbReference type="Pfam" id="PF06687">
    <property type="entry name" value="SUR7"/>
    <property type="match status" value="1"/>
</dbReference>
<feature type="compositionally biased region" description="Gly residues" evidence="5">
    <location>
        <begin position="730"/>
        <end position="756"/>
    </location>
</feature>
<feature type="signal peptide" evidence="7">
    <location>
        <begin position="1"/>
        <end position="26"/>
    </location>
</feature>
<evidence type="ECO:0000256" key="7">
    <source>
        <dbReference type="SAM" id="SignalP"/>
    </source>
</evidence>
<feature type="compositionally biased region" description="Polar residues" evidence="5">
    <location>
        <begin position="325"/>
        <end position="335"/>
    </location>
</feature>
<feature type="compositionally biased region" description="Gly residues" evidence="5">
    <location>
        <begin position="686"/>
        <end position="702"/>
    </location>
</feature>
<comment type="subcellular location">
    <subcellularLocation>
        <location evidence="1">Membrane</location>
        <topology evidence="1">Multi-pass membrane protein</topology>
    </subcellularLocation>
</comment>
<dbReference type="EMBL" id="ML977172">
    <property type="protein sequence ID" value="KAF1983808.1"/>
    <property type="molecule type" value="Genomic_DNA"/>
</dbReference>
<evidence type="ECO:0000256" key="4">
    <source>
        <dbReference type="ARBA" id="ARBA00023136"/>
    </source>
</evidence>
<dbReference type="GO" id="GO:0005886">
    <property type="term" value="C:plasma membrane"/>
    <property type="evidence" value="ECO:0007669"/>
    <property type="project" value="InterPro"/>
</dbReference>
<dbReference type="InterPro" id="IPR051380">
    <property type="entry name" value="pH-response_reg_palI/RIM9"/>
</dbReference>
<feature type="compositionally biased region" description="Low complexity" evidence="5">
    <location>
        <begin position="569"/>
        <end position="580"/>
    </location>
</feature>
<feature type="region of interest" description="Disordered" evidence="5">
    <location>
        <begin position="214"/>
        <end position="765"/>
    </location>
</feature>
<evidence type="ECO:0000256" key="6">
    <source>
        <dbReference type="SAM" id="Phobius"/>
    </source>
</evidence>
<gene>
    <name evidence="8" type="ORF">K402DRAFT_156350</name>
</gene>
<name>A0A6G1GST6_9PEZI</name>
<dbReference type="PANTHER" id="PTHR28013:SF3">
    <property type="entry name" value="PROTEIN DCV1-RELATED"/>
    <property type="match status" value="1"/>
</dbReference>
<evidence type="ECO:0000256" key="1">
    <source>
        <dbReference type="ARBA" id="ARBA00004141"/>
    </source>
</evidence>
<keyword evidence="9" id="KW-1185">Reference proteome</keyword>
<keyword evidence="7" id="KW-0732">Signal</keyword>
<feature type="transmembrane region" description="Helical" evidence="6">
    <location>
        <begin position="120"/>
        <end position="146"/>
    </location>
</feature>
<feature type="compositionally biased region" description="Polar residues" evidence="5">
    <location>
        <begin position="613"/>
        <end position="629"/>
    </location>
</feature>
<feature type="compositionally biased region" description="Gly residues" evidence="5">
    <location>
        <begin position="398"/>
        <end position="411"/>
    </location>
</feature>
<feature type="compositionally biased region" description="Polar residues" evidence="5">
    <location>
        <begin position="659"/>
        <end position="680"/>
    </location>
</feature>
<feature type="transmembrane region" description="Helical" evidence="6">
    <location>
        <begin position="85"/>
        <end position="108"/>
    </location>
</feature>
<feature type="compositionally biased region" description="Polar residues" evidence="5">
    <location>
        <begin position="255"/>
        <end position="267"/>
    </location>
</feature>
<dbReference type="OrthoDB" id="2354757at2759"/>
<reference evidence="8" key="1">
    <citation type="journal article" date="2020" name="Stud. Mycol.">
        <title>101 Dothideomycetes genomes: a test case for predicting lifestyles and emergence of pathogens.</title>
        <authorList>
            <person name="Haridas S."/>
            <person name="Albert R."/>
            <person name="Binder M."/>
            <person name="Bloem J."/>
            <person name="Labutti K."/>
            <person name="Salamov A."/>
            <person name="Andreopoulos B."/>
            <person name="Baker S."/>
            <person name="Barry K."/>
            <person name="Bills G."/>
            <person name="Bluhm B."/>
            <person name="Cannon C."/>
            <person name="Castanera R."/>
            <person name="Culley D."/>
            <person name="Daum C."/>
            <person name="Ezra D."/>
            <person name="Gonzalez J."/>
            <person name="Henrissat B."/>
            <person name="Kuo A."/>
            <person name="Liang C."/>
            <person name="Lipzen A."/>
            <person name="Lutzoni F."/>
            <person name="Magnuson J."/>
            <person name="Mondo S."/>
            <person name="Nolan M."/>
            <person name="Ohm R."/>
            <person name="Pangilinan J."/>
            <person name="Park H.-J."/>
            <person name="Ramirez L."/>
            <person name="Alfaro M."/>
            <person name="Sun H."/>
            <person name="Tritt A."/>
            <person name="Yoshinaga Y."/>
            <person name="Zwiers L.-H."/>
            <person name="Turgeon B."/>
            <person name="Goodwin S."/>
            <person name="Spatafora J."/>
            <person name="Crous P."/>
            <person name="Grigoriev I."/>
        </authorList>
    </citation>
    <scope>NUCLEOTIDE SEQUENCE</scope>
    <source>
        <strain evidence="8">CBS 113979</strain>
    </source>
</reference>
<feature type="transmembrane region" description="Helical" evidence="6">
    <location>
        <begin position="152"/>
        <end position="174"/>
    </location>
</feature>
<feature type="chain" id="PRO_5026155885" evidence="7">
    <location>
        <begin position="27"/>
        <end position="765"/>
    </location>
</feature>
<evidence type="ECO:0000313" key="9">
    <source>
        <dbReference type="Proteomes" id="UP000800041"/>
    </source>
</evidence>
<sequence>MFFRPASPLSVCLLIAFVLLLLSTISTPIIKGIPLAEFHGVSFGVWGYCESAGCSNIGIGYSYETQPEGVKDTDFTLPLSTRHSLSSILIIHPVAALLCLICLGLAIAAHFHSPAHSPRYLLALLILTIPTVLCSLLAFLVDILVFVPHVAWGGWIVLAATILIILSMVITCAMRRTLVSRKARKKRIAENDEMNGNNYYANRAAQDAVVMEPTYPKAESPPPMPNEPISPDGTPHYASFELQQPRNMDDKTPLNPRNPSVRSQSTNGGPRMPMGGPGSVHGSERGVPPMPGPPPGSAGRGMQRDQYGNPIAPNNGQYGMAGSLRHQNSNGTMGSARSGGPPPPGYGGRGRGGYPPPRGGFPPRGGNPRGGPQGMRGPPPPGWNGGPGRGGPPPPGWQGNGRGGAMMGRGQRGPPPGYDNGYYDGPGAQGRRDQSPGPYGMEGQNGQIGQAIEMDSRNGMQRAQTYELEGEGAVQSIGMAMGGPDRPHQRTGSDVPNPSAYSGDESYVPPRAGWAQHSAQNSSQNLPRTQPTSPEHSLSPPGRPSTASSRHRRMKSDEYYEDVDPRFAQPSSQVSSQPLSPQDPRPMSPHHALSPPQNIAIPASLMPGHQQPRGDNSFQPGAAQNQMHPPQNPHSLHPHGPPHQPNLDIGDDADLDRLTSGQRSPAASETSNFTSVSQRGVNPHWAGGGPNYAYGPHGGSNLGPGPQGPRRGREDVLLAGNPDFQLPGVGAPGRGGRGGGRGGAPGRSQGPVGGLTGVSRYPGAI</sequence>
<protein>
    <submittedName>
        <fullName evidence="8">Pali-domain-containing protein</fullName>
    </submittedName>
</protein>
<keyword evidence="2 6" id="KW-0812">Transmembrane</keyword>
<proteinExistence type="predicted"/>
<keyword evidence="3 6" id="KW-1133">Transmembrane helix</keyword>
<evidence type="ECO:0000256" key="2">
    <source>
        <dbReference type="ARBA" id="ARBA00022692"/>
    </source>
</evidence>
<evidence type="ECO:0000256" key="3">
    <source>
        <dbReference type="ARBA" id="ARBA00022989"/>
    </source>
</evidence>